<proteinExistence type="predicted"/>
<reference evidence="2 3" key="1">
    <citation type="submission" date="2021-06" db="EMBL/GenBank/DDBJ databases">
        <title>Genome sequence of Babesia caballi.</title>
        <authorList>
            <person name="Yamagishi J."/>
            <person name="Kidaka T."/>
            <person name="Ochi A."/>
        </authorList>
    </citation>
    <scope>NUCLEOTIDE SEQUENCE [LARGE SCALE GENOMIC DNA]</scope>
    <source>
        <strain evidence="2">USDA-D6B2</strain>
    </source>
</reference>
<feature type="transmembrane region" description="Helical" evidence="1">
    <location>
        <begin position="155"/>
        <end position="175"/>
    </location>
</feature>
<protein>
    <submittedName>
        <fullName evidence="2">Variant erythrocyte surface antigen-1 family protein</fullName>
    </submittedName>
</protein>
<dbReference type="GeneID" id="94197460"/>
<dbReference type="Proteomes" id="UP001497744">
    <property type="component" value="Unassembled WGS sequence"/>
</dbReference>
<keyword evidence="1" id="KW-0472">Membrane</keyword>
<evidence type="ECO:0000313" key="2">
    <source>
        <dbReference type="EMBL" id="GIX65979.1"/>
    </source>
</evidence>
<name>A0AAV4M0V9_BABCB</name>
<sequence>MSAGKKSLTEAPTNLKEAIDWVIKISELENVEQLGEALEKLFRADVAVVAWEVREVFDVIKENIIEQFDGMNGFPRDHYKGYLSSVTEGLKDVERPAEVTKDNLRNSINKLVDGLKSFLGYKGPSSFNDGIISSSPSYTFTYNTATWIQNDVSRYAAIFLGILPAIFFAVTLIYWKCSEKNGWQNSELKNASNGTLKQFLTQMCFNGVKFNDGKKASQVVGDLKSGFTELSEANPKDIPYSSFLRSLLSKPPQPSNPLNYLHRISYYYITSPAYSETSITTSKASIATLGATALAGGAYGLNIGGFATSLNSFFGFT</sequence>
<evidence type="ECO:0000313" key="3">
    <source>
        <dbReference type="Proteomes" id="UP001497744"/>
    </source>
</evidence>
<accession>A0AAV4M0V9</accession>
<dbReference type="EMBL" id="BPLF01000006">
    <property type="protein sequence ID" value="GIX65979.1"/>
    <property type="molecule type" value="Genomic_DNA"/>
</dbReference>
<evidence type="ECO:0000256" key="1">
    <source>
        <dbReference type="SAM" id="Phobius"/>
    </source>
</evidence>
<comment type="caution">
    <text evidence="2">The sequence shown here is derived from an EMBL/GenBank/DDBJ whole genome shotgun (WGS) entry which is preliminary data.</text>
</comment>
<dbReference type="AlphaFoldDB" id="A0AAV4M0V9"/>
<gene>
    <name evidence="2" type="ORF">BcabD6B2_54150</name>
</gene>
<keyword evidence="1" id="KW-1133">Transmembrane helix</keyword>
<keyword evidence="1" id="KW-0812">Transmembrane</keyword>
<organism evidence="2 3">
    <name type="scientific">Babesia caballi</name>
    <dbReference type="NCBI Taxonomy" id="5871"/>
    <lineage>
        <taxon>Eukaryota</taxon>
        <taxon>Sar</taxon>
        <taxon>Alveolata</taxon>
        <taxon>Apicomplexa</taxon>
        <taxon>Aconoidasida</taxon>
        <taxon>Piroplasmida</taxon>
        <taxon>Babesiidae</taxon>
        <taxon>Babesia</taxon>
    </lineage>
</organism>
<keyword evidence="3" id="KW-1185">Reference proteome</keyword>
<dbReference type="RefSeq" id="XP_067718048.1">
    <property type="nucleotide sequence ID" value="XM_067861947.1"/>
</dbReference>